<reference evidence="1 2" key="1">
    <citation type="journal article" date="2011" name="J. Microbiol.">
        <title>Complete genome of Leptospirillum ferriphilum ML-04 provides insight into its physiology and environmental adaptation.</title>
        <authorList>
            <person name="Mi S."/>
            <person name="Song J."/>
            <person name="Lin J."/>
            <person name="Che Y."/>
            <person name="Zheng H."/>
            <person name="Lin J."/>
        </authorList>
    </citation>
    <scope>NUCLEOTIDE SEQUENCE [LARGE SCALE GENOMIC DNA]</scope>
    <source>
        <strain evidence="1 2">ML-04</strain>
    </source>
</reference>
<name>J9ZE65_LEPFM</name>
<organism evidence="1 2">
    <name type="scientific">Leptospirillum ferriphilum (strain ML-04)</name>
    <dbReference type="NCBI Taxonomy" id="1048260"/>
    <lineage>
        <taxon>Bacteria</taxon>
        <taxon>Pseudomonadati</taxon>
        <taxon>Nitrospirota</taxon>
        <taxon>Nitrospiria</taxon>
        <taxon>Nitrospirales</taxon>
        <taxon>Nitrospiraceae</taxon>
        <taxon>Leptospirillum</taxon>
    </lineage>
</organism>
<dbReference type="STRING" id="1048260.LFML04_2240"/>
<sequence length="60" mass="6691">MPCHHCQDEFAVRERHPVRGDPLQTGIPFLIQFWKSLALLSALSGFHEGSAGNPPARRLP</sequence>
<dbReference type="HOGENOM" id="CLU_2935974_0_0_0"/>
<evidence type="ECO:0000313" key="2">
    <source>
        <dbReference type="Proteomes" id="UP000006177"/>
    </source>
</evidence>
<dbReference type="Proteomes" id="UP000006177">
    <property type="component" value="Chromosome"/>
</dbReference>
<protein>
    <submittedName>
        <fullName evidence="1">Uncharacterized protein</fullName>
    </submittedName>
</protein>
<dbReference type="AlphaFoldDB" id="J9ZE65"/>
<dbReference type="EMBL" id="CP002919">
    <property type="protein sequence ID" value="AFS54431.1"/>
    <property type="molecule type" value="Genomic_DNA"/>
</dbReference>
<gene>
    <name evidence="1" type="ordered locus">LFML04_2240</name>
</gene>
<dbReference type="KEGG" id="lfi:LFML04_2240"/>
<evidence type="ECO:0000313" key="1">
    <source>
        <dbReference type="EMBL" id="AFS54431.1"/>
    </source>
</evidence>
<proteinExistence type="predicted"/>
<accession>J9ZE65</accession>